<evidence type="ECO:0000313" key="8">
    <source>
        <dbReference type="EnsemblMetazoa" id="MDOA013432-PH"/>
    </source>
</evidence>
<evidence type="ECO:0000256" key="4">
    <source>
        <dbReference type="ARBA" id="ARBA00023157"/>
    </source>
</evidence>
<dbReference type="VEuPathDB" id="VectorBase:MDOMA2_012705"/>
<accession>A0A1I8NB50</accession>
<dbReference type="GO" id="GO:0005044">
    <property type="term" value="F:scavenger receptor activity"/>
    <property type="evidence" value="ECO:0007669"/>
    <property type="project" value="InterPro"/>
</dbReference>
<feature type="compositionally biased region" description="Polar residues" evidence="5">
    <location>
        <begin position="645"/>
        <end position="660"/>
    </location>
</feature>
<feature type="transmembrane region" description="Helical" evidence="6">
    <location>
        <begin position="382"/>
        <end position="403"/>
    </location>
</feature>
<feature type="chain" id="PRO_5043456009" evidence="7">
    <location>
        <begin position="21"/>
        <end position="660"/>
    </location>
</feature>
<dbReference type="VEuPathDB" id="VectorBase:MDOA013432"/>
<dbReference type="AlphaFoldDB" id="A0A1I8NB50"/>
<dbReference type="Gene3D" id="2.10.25.10">
    <property type="entry name" value="Laminin"/>
    <property type="match status" value="2"/>
</dbReference>
<sequence>MAHPRILLFYSSCLLVLAYARTELLFDQENRKDLNVCKTKVTYPVTVVTTELQNYQVRTNNWCFNVPPRCSSYKLQTRVVNKTTTLYKERFDIDCCEGYMRNPVDDTCIPKCDEKCVHGVCVAPNKCKCEHGYGGPSCDISVHCETNCKPGYYGENCDQVCRCKNNSSCDPDTGRCICAAGWTGEDCSKPCEEGSYGNGCKEKCPTIVHGNKSCDHITGEIRCRDGYIGLTCEHPCPTGYYGPGCTKKCNCYHGGECNHITGVCQCMPGWTGQSCNMTCPDGYYGQNCSQECHCQNDNGCRKNDGLCLCKPGWMGTRCDEVCPEGFYGEHCMRSCQCASPNFVCQATDGCVCRKGFTGPNCDLTKAEQHIQEAERDTGRAGLAWGLSLAILFVAIIIAVIFYYRRRVSNLKTEIAHVQYISDPTQGWPDRHNFDNPVYGMQANNSETRLLNNLRPKINNLNCGGDMYADDSNASSRAGTYSINYNHDMFAKNFNADLTNPTVYNSLEGLKEEHVYDEIKQKEGYKDPVKNYNKTLFPEGKKINIMSSSSFNHNTSPLPPFLNAWPYEYDHLDYSRPSTSQKPHYHRMNDSMLNINRDEEKPSNLKTMEVLLKKCLPPDVGGGGDETENEDNNAVCSASIADDNNDNASTASPSTSSKQIK</sequence>
<evidence type="ECO:0000256" key="1">
    <source>
        <dbReference type="ARBA" id="ARBA00022536"/>
    </source>
</evidence>
<keyword evidence="1" id="KW-0245">EGF-like domain</keyword>
<dbReference type="GO" id="GO:0048513">
    <property type="term" value="P:animal organ development"/>
    <property type="evidence" value="ECO:0007669"/>
    <property type="project" value="UniProtKB-ARBA"/>
</dbReference>
<dbReference type="SMART" id="SM00180">
    <property type="entry name" value="EGF_Lam"/>
    <property type="match status" value="3"/>
</dbReference>
<dbReference type="PROSITE" id="PS51041">
    <property type="entry name" value="EMI"/>
    <property type="match status" value="1"/>
</dbReference>
<dbReference type="Gene3D" id="2.170.300.10">
    <property type="entry name" value="Tie2 ligand-binding domain superfamily"/>
    <property type="match status" value="1"/>
</dbReference>
<protein>
    <submittedName>
        <fullName evidence="8">Uncharacterized protein</fullName>
    </submittedName>
</protein>
<dbReference type="CDD" id="cd00055">
    <property type="entry name" value="EGF_Lam"/>
    <property type="match status" value="1"/>
</dbReference>
<proteinExistence type="predicted"/>
<dbReference type="InterPro" id="IPR000742">
    <property type="entry name" value="EGF"/>
</dbReference>
<dbReference type="FunFam" id="2.170.300.10:FF:000041">
    <property type="entry name" value="Tyrosine protein kinase receptor tie-1, putative"/>
    <property type="match status" value="2"/>
</dbReference>
<organism evidence="8">
    <name type="scientific">Musca domestica</name>
    <name type="common">House fly</name>
    <dbReference type="NCBI Taxonomy" id="7370"/>
    <lineage>
        <taxon>Eukaryota</taxon>
        <taxon>Metazoa</taxon>
        <taxon>Ecdysozoa</taxon>
        <taxon>Arthropoda</taxon>
        <taxon>Hexapoda</taxon>
        <taxon>Insecta</taxon>
        <taxon>Pterygota</taxon>
        <taxon>Neoptera</taxon>
        <taxon>Endopterygota</taxon>
        <taxon>Diptera</taxon>
        <taxon>Brachycera</taxon>
        <taxon>Muscomorpha</taxon>
        <taxon>Muscoidea</taxon>
        <taxon>Muscidae</taxon>
        <taxon>Musca</taxon>
    </lineage>
</organism>
<evidence type="ECO:0000256" key="2">
    <source>
        <dbReference type="ARBA" id="ARBA00022729"/>
    </source>
</evidence>
<gene>
    <name evidence="8" type="primary">101896323</name>
</gene>
<dbReference type="InterPro" id="IPR011489">
    <property type="entry name" value="EMI_domain"/>
</dbReference>
<keyword evidence="3" id="KW-0677">Repeat</keyword>
<reference evidence="8" key="1">
    <citation type="submission" date="2020-05" db="UniProtKB">
        <authorList>
            <consortium name="EnsemblMetazoa"/>
        </authorList>
    </citation>
    <scope>IDENTIFICATION</scope>
    <source>
        <strain evidence="8">Aabys</strain>
    </source>
</reference>
<dbReference type="InterPro" id="IPR042635">
    <property type="entry name" value="MEGF10/SREC1/2-like"/>
</dbReference>
<keyword evidence="6" id="KW-0472">Membrane</keyword>
<keyword evidence="2 7" id="KW-0732">Signal</keyword>
<name>A0A1I8NB50_MUSDO</name>
<dbReference type="OrthoDB" id="18487at2759"/>
<dbReference type="InterPro" id="IPR002049">
    <property type="entry name" value="LE_dom"/>
</dbReference>
<feature type="signal peptide" evidence="7">
    <location>
        <begin position="1"/>
        <end position="20"/>
    </location>
</feature>
<dbReference type="EnsemblMetazoa" id="MDOA013432-RH">
    <property type="protein sequence ID" value="MDOA013432-PH"/>
    <property type="gene ID" value="MDOA013432"/>
</dbReference>
<keyword evidence="6" id="KW-0812">Transmembrane</keyword>
<evidence type="ECO:0000256" key="7">
    <source>
        <dbReference type="SAM" id="SignalP"/>
    </source>
</evidence>
<dbReference type="PROSITE" id="PS01186">
    <property type="entry name" value="EGF_2"/>
    <property type="match status" value="1"/>
</dbReference>
<evidence type="ECO:0000256" key="5">
    <source>
        <dbReference type="SAM" id="MobiDB-lite"/>
    </source>
</evidence>
<keyword evidence="6" id="KW-1133">Transmembrane helix</keyword>
<dbReference type="PANTHER" id="PTHR24043:SF8">
    <property type="entry name" value="EGF-LIKE DOMAIN-CONTAINING PROTEIN"/>
    <property type="match status" value="1"/>
</dbReference>
<dbReference type="SMART" id="SM00181">
    <property type="entry name" value="EGF"/>
    <property type="match status" value="5"/>
</dbReference>
<dbReference type="GO" id="GO:0048731">
    <property type="term" value="P:system development"/>
    <property type="evidence" value="ECO:0007669"/>
    <property type="project" value="UniProtKB-ARBA"/>
</dbReference>
<dbReference type="PANTHER" id="PTHR24043">
    <property type="entry name" value="SCAVENGER RECEPTOR CLASS F"/>
    <property type="match status" value="1"/>
</dbReference>
<evidence type="ECO:0000256" key="3">
    <source>
        <dbReference type="ARBA" id="ARBA00022737"/>
    </source>
</evidence>
<keyword evidence="4" id="KW-1015">Disulfide bond</keyword>
<dbReference type="PROSITE" id="PS00022">
    <property type="entry name" value="EGF_1"/>
    <property type="match status" value="4"/>
</dbReference>
<dbReference type="Pfam" id="PF00053">
    <property type="entry name" value="EGF_laminin"/>
    <property type="match status" value="2"/>
</dbReference>
<evidence type="ECO:0000256" key="6">
    <source>
        <dbReference type="SAM" id="Phobius"/>
    </source>
</evidence>
<feature type="region of interest" description="Disordered" evidence="5">
    <location>
        <begin position="616"/>
        <end position="660"/>
    </location>
</feature>
<dbReference type="PRINTS" id="PR00011">
    <property type="entry name" value="EGFLAMININ"/>
</dbReference>